<proteinExistence type="inferred from homology"/>
<evidence type="ECO:0000256" key="6">
    <source>
        <dbReference type="ARBA" id="ARBA00022723"/>
    </source>
</evidence>
<evidence type="ECO:0000256" key="7">
    <source>
        <dbReference type="ARBA" id="ARBA00022989"/>
    </source>
</evidence>
<dbReference type="AlphaFoldDB" id="A0ABD3IY54"/>
<evidence type="ECO:0000256" key="8">
    <source>
        <dbReference type="ARBA" id="ARBA00023002"/>
    </source>
</evidence>
<gene>
    <name evidence="12" type="ORF">ACJRO7_003941</name>
</gene>
<keyword evidence="9" id="KW-0408">Iron</keyword>
<comment type="caution">
    <text evidence="12">The sequence shown here is derived from an EMBL/GenBank/DDBJ whole genome shotgun (WGS) entry which is preliminary data.</text>
</comment>
<reference evidence="12 13" key="1">
    <citation type="submission" date="2024-11" db="EMBL/GenBank/DDBJ databases">
        <title>Chromosome-level genome assembly of Eucalyptus globulus Labill. provides insights into its genome evolution.</title>
        <authorList>
            <person name="Li X."/>
        </authorList>
    </citation>
    <scope>NUCLEOTIDE SEQUENCE [LARGE SCALE GENOMIC DNA]</scope>
    <source>
        <strain evidence="12">CL2024</strain>
        <tissue evidence="12">Fresh tender leaves</tissue>
    </source>
</reference>
<sequence length="134" mass="14558">MPGSNYDQGQEIFSKLRALQEAISKIAFTSAVPGFGEVQSLILKVVEERKEATSEKDLLWMILEGTENVRVLGSGDVAAHFIMDNIKNILAGYKTTTVAAAWTLILLASNPGWQAKVCQEVVQALHGGQLPMLT</sequence>
<evidence type="ECO:0000313" key="12">
    <source>
        <dbReference type="EMBL" id="KAL3718912.1"/>
    </source>
</evidence>
<dbReference type="Pfam" id="PF00067">
    <property type="entry name" value="p450"/>
    <property type="match status" value="1"/>
</dbReference>
<evidence type="ECO:0008006" key="14">
    <source>
        <dbReference type="Google" id="ProtNLM"/>
    </source>
</evidence>
<evidence type="ECO:0000256" key="9">
    <source>
        <dbReference type="ARBA" id="ARBA00023004"/>
    </source>
</evidence>
<dbReference type="GO" id="GO:0004497">
    <property type="term" value="F:monooxygenase activity"/>
    <property type="evidence" value="ECO:0007669"/>
    <property type="project" value="UniProtKB-KW"/>
</dbReference>
<evidence type="ECO:0000256" key="4">
    <source>
        <dbReference type="ARBA" id="ARBA00022617"/>
    </source>
</evidence>
<keyword evidence="10" id="KW-0503">Monooxygenase</keyword>
<keyword evidence="5" id="KW-0812">Transmembrane</keyword>
<accession>A0ABD3IY54</accession>
<dbReference type="GO" id="GO:0046872">
    <property type="term" value="F:metal ion binding"/>
    <property type="evidence" value="ECO:0007669"/>
    <property type="project" value="UniProtKB-KW"/>
</dbReference>
<dbReference type="InterPro" id="IPR036396">
    <property type="entry name" value="Cyt_P450_sf"/>
</dbReference>
<keyword evidence="7" id="KW-1133">Transmembrane helix</keyword>
<dbReference type="EMBL" id="JBJKBG010000010">
    <property type="protein sequence ID" value="KAL3718912.1"/>
    <property type="molecule type" value="Genomic_DNA"/>
</dbReference>
<dbReference type="Proteomes" id="UP001634007">
    <property type="component" value="Unassembled WGS sequence"/>
</dbReference>
<comment type="subcellular location">
    <subcellularLocation>
        <location evidence="2">Membrane</location>
        <topology evidence="2">Single-pass membrane protein</topology>
    </subcellularLocation>
</comment>
<keyword evidence="4" id="KW-0349">Heme</keyword>
<evidence type="ECO:0000256" key="1">
    <source>
        <dbReference type="ARBA" id="ARBA00001971"/>
    </source>
</evidence>
<organism evidence="12 13">
    <name type="scientific">Eucalyptus globulus</name>
    <name type="common">Tasmanian blue gum</name>
    <dbReference type="NCBI Taxonomy" id="34317"/>
    <lineage>
        <taxon>Eukaryota</taxon>
        <taxon>Viridiplantae</taxon>
        <taxon>Streptophyta</taxon>
        <taxon>Embryophyta</taxon>
        <taxon>Tracheophyta</taxon>
        <taxon>Spermatophyta</taxon>
        <taxon>Magnoliopsida</taxon>
        <taxon>eudicotyledons</taxon>
        <taxon>Gunneridae</taxon>
        <taxon>Pentapetalae</taxon>
        <taxon>rosids</taxon>
        <taxon>malvids</taxon>
        <taxon>Myrtales</taxon>
        <taxon>Myrtaceae</taxon>
        <taxon>Myrtoideae</taxon>
        <taxon>Eucalypteae</taxon>
        <taxon>Eucalyptus</taxon>
    </lineage>
</organism>
<dbReference type="InterPro" id="IPR001128">
    <property type="entry name" value="Cyt_P450"/>
</dbReference>
<keyword evidence="6" id="KW-0479">Metal-binding</keyword>
<keyword evidence="13" id="KW-1185">Reference proteome</keyword>
<evidence type="ECO:0000256" key="2">
    <source>
        <dbReference type="ARBA" id="ARBA00004167"/>
    </source>
</evidence>
<dbReference type="GO" id="GO:0016020">
    <property type="term" value="C:membrane"/>
    <property type="evidence" value="ECO:0007669"/>
    <property type="project" value="UniProtKB-SubCell"/>
</dbReference>
<comment type="cofactor">
    <cofactor evidence="1">
        <name>heme</name>
        <dbReference type="ChEBI" id="CHEBI:30413"/>
    </cofactor>
</comment>
<name>A0ABD3IY54_EUCGL</name>
<comment type="similarity">
    <text evidence="3">Belongs to the cytochrome P450 family.</text>
</comment>
<keyword evidence="8" id="KW-0560">Oxidoreductase</keyword>
<dbReference type="PANTHER" id="PTHR24282:SF252">
    <property type="entry name" value="CYTOCHROME P450"/>
    <property type="match status" value="1"/>
</dbReference>
<evidence type="ECO:0000256" key="5">
    <source>
        <dbReference type="ARBA" id="ARBA00022692"/>
    </source>
</evidence>
<dbReference type="Gene3D" id="1.10.630.10">
    <property type="entry name" value="Cytochrome P450"/>
    <property type="match status" value="1"/>
</dbReference>
<evidence type="ECO:0000256" key="10">
    <source>
        <dbReference type="ARBA" id="ARBA00023033"/>
    </source>
</evidence>
<dbReference type="SUPFAM" id="SSF48264">
    <property type="entry name" value="Cytochrome P450"/>
    <property type="match status" value="1"/>
</dbReference>
<dbReference type="PANTHER" id="PTHR24282">
    <property type="entry name" value="CYTOCHROME P450 FAMILY MEMBER"/>
    <property type="match status" value="1"/>
</dbReference>
<protein>
    <recommendedName>
        <fullName evidence="14">Cytochrome P450</fullName>
    </recommendedName>
</protein>
<dbReference type="InterPro" id="IPR050665">
    <property type="entry name" value="Cytochrome_P450_Monooxygen"/>
</dbReference>
<evidence type="ECO:0000313" key="13">
    <source>
        <dbReference type="Proteomes" id="UP001634007"/>
    </source>
</evidence>
<keyword evidence="11" id="KW-0472">Membrane</keyword>
<evidence type="ECO:0000256" key="11">
    <source>
        <dbReference type="ARBA" id="ARBA00023136"/>
    </source>
</evidence>
<evidence type="ECO:0000256" key="3">
    <source>
        <dbReference type="ARBA" id="ARBA00010617"/>
    </source>
</evidence>